<feature type="domain" description="Death" evidence="5">
    <location>
        <begin position="530"/>
        <end position="607"/>
    </location>
</feature>
<dbReference type="InterPro" id="IPR041249">
    <property type="entry name" value="HEPN_DZIP3"/>
</dbReference>
<feature type="repeat" description="TPR" evidence="4">
    <location>
        <begin position="745"/>
        <end position="778"/>
    </location>
</feature>
<dbReference type="InterPro" id="IPR000488">
    <property type="entry name" value="Death_dom"/>
</dbReference>
<keyword evidence="4" id="KW-0802">TPR repeat</keyword>
<dbReference type="PANTHER" id="PTHR45954">
    <property type="entry name" value="LD33695P"/>
    <property type="match status" value="1"/>
</dbReference>
<reference evidence="6 7" key="1">
    <citation type="submission" date="2022-05" db="EMBL/GenBank/DDBJ databases">
        <authorList>
            <consortium name="Genoscope - CEA"/>
            <person name="William W."/>
        </authorList>
    </citation>
    <scope>NUCLEOTIDE SEQUENCE [LARGE SCALE GENOMIC DNA]</scope>
</reference>
<protein>
    <recommendedName>
        <fullName evidence="5">Death domain-containing protein</fullName>
    </recommendedName>
</protein>
<gene>
    <name evidence="6" type="ORF">PEVE_00016871</name>
</gene>
<evidence type="ECO:0000259" key="5">
    <source>
        <dbReference type="PROSITE" id="PS50017"/>
    </source>
</evidence>
<comment type="caution">
    <text evidence="6">The sequence shown here is derived from an EMBL/GenBank/DDBJ whole genome shotgun (WGS) entry which is preliminary data.</text>
</comment>
<keyword evidence="7" id="KW-1185">Reference proteome</keyword>
<evidence type="ECO:0000256" key="1">
    <source>
        <dbReference type="ARBA" id="ARBA00004496"/>
    </source>
</evidence>
<dbReference type="SMART" id="SM00028">
    <property type="entry name" value="TPR"/>
    <property type="match status" value="12"/>
</dbReference>
<evidence type="ECO:0000256" key="4">
    <source>
        <dbReference type="PROSITE-ProRule" id="PRU00339"/>
    </source>
</evidence>
<feature type="repeat" description="TPR" evidence="4">
    <location>
        <begin position="985"/>
        <end position="1018"/>
    </location>
</feature>
<evidence type="ECO:0000313" key="6">
    <source>
        <dbReference type="EMBL" id="CAH3186422.1"/>
    </source>
</evidence>
<dbReference type="Pfam" id="PF13176">
    <property type="entry name" value="TPR_7"/>
    <property type="match status" value="1"/>
</dbReference>
<feature type="repeat" description="TPR" evidence="4">
    <location>
        <begin position="825"/>
        <end position="858"/>
    </location>
</feature>
<dbReference type="EMBL" id="CALNXI010002334">
    <property type="protein sequence ID" value="CAH3186422.1"/>
    <property type="molecule type" value="Genomic_DNA"/>
</dbReference>
<dbReference type="CDD" id="cd01670">
    <property type="entry name" value="Death"/>
    <property type="match status" value="3"/>
</dbReference>
<dbReference type="SUPFAM" id="SSF48452">
    <property type="entry name" value="TPR-like"/>
    <property type="match status" value="4"/>
</dbReference>
<dbReference type="PROSITE" id="PS50005">
    <property type="entry name" value="TPR"/>
    <property type="match status" value="10"/>
</dbReference>
<feature type="repeat" description="TPR" evidence="4">
    <location>
        <begin position="785"/>
        <end position="818"/>
    </location>
</feature>
<dbReference type="InterPro" id="IPR052386">
    <property type="entry name" value="GPSM"/>
</dbReference>
<dbReference type="Gene3D" id="1.10.533.10">
    <property type="entry name" value="Death Domain, Fas"/>
    <property type="match status" value="3"/>
</dbReference>
<organism evidence="6 7">
    <name type="scientific">Porites evermanni</name>
    <dbReference type="NCBI Taxonomy" id="104178"/>
    <lineage>
        <taxon>Eukaryota</taxon>
        <taxon>Metazoa</taxon>
        <taxon>Cnidaria</taxon>
        <taxon>Anthozoa</taxon>
        <taxon>Hexacorallia</taxon>
        <taxon>Scleractinia</taxon>
        <taxon>Fungiina</taxon>
        <taxon>Poritidae</taxon>
        <taxon>Porites</taxon>
    </lineage>
</organism>
<feature type="repeat" description="TPR" evidence="4">
    <location>
        <begin position="945"/>
        <end position="978"/>
    </location>
</feature>
<dbReference type="PANTHER" id="PTHR45954:SF1">
    <property type="entry name" value="LD33695P"/>
    <property type="match status" value="1"/>
</dbReference>
<dbReference type="InterPro" id="IPR049341">
    <property type="entry name" value="TRADD-like_N"/>
</dbReference>
<dbReference type="SUPFAM" id="SSF47986">
    <property type="entry name" value="DEATH domain"/>
    <property type="match status" value="3"/>
</dbReference>
<feature type="repeat" description="TPR" evidence="4">
    <location>
        <begin position="905"/>
        <end position="938"/>
    </location>
</feature>
<evidence type="ECO:0000256" key="3">
    <source>
        <dbReference type="ARBA" id="ARBA00022737"/>
    </source>
</evidence>
<proteinExistence type="predicted"/>
<dbReference type="Proteomes" id="UP001159427">
    <property type="component" value="Unassembled WGS sequence"/>
</dbReference>
<feature type="repeat" description="TPR" evidence="4">
    <location>
        <begin position="1065"/>
        <end position="1098"/>
    </location>
</feature>
<sequence length="1227" mass="138433">MATGTTPSAADEALCTTEEKANFQRLTRLLMRGGLALLREVFDSIHPPTNLPAVLGNPVIKSKLHKLKGKKVLTQPECDCLYFPPSGTYGKSTDFDISLLCKLLRAICSLTPPSAGWDNKPNSTDHSLGADLVRIRIYRNSIYGHNHSMEITDADFGQLWTEISEALLRIAGGISSAKKDEWKKAIENFFHDPLTPDAKECIEELRLWYLMDLDTKEKLEKLSVKVDQGHQNLEGMMERVQIKQEQLEQKLMDIHIVVKHLQASGSFVNGSGQLHIATQVEGAQLSTENVETRIAIPIDHPPLEGTISPSTSTELQASEQNLPAVLDFWQVVYSFKRPLELLIKYLKIKLGVNVQSYGLGSLIITFSCSSLEVLEAFWNEYRTGRLNEMVQDMLVTAEVLEKLELSEVKLRTIISEEDYLSYKDFLKNRSAKVEEPSSLRATQVSHYRLTKLSKALGSNWRKLGNSLGVSEQQLEYINKRNKHENDKGKDVLDEWKRTSGDAATLEALQEALKKAEMDDLLDIVAGKPVSFLLLDDLAEGLDTNWIELGKILGFSNKKLQKIDMKNERLRDKGMAMLVGWKMRRGDDATVEVLQNALVELGMMGMLELDAGTNCYDTKLEFARIISKLGKILGFSNKKLQKIDMKNERLRDKGMAMLVGWKMRRGDDATVEVLQNALVQLGMMDMLELDAGQTNKKVLDVQGGFTTGIPAGELEYQSQQKEKKAIEYHEQRLKISKEAGDKAGQGIAYSNLGNAYYSLGDFQKAKEYHERHLKISKELGDRAGEGDAYGNLGNAYYSLGDFQKAKEYHERHLKISKEVGDRAGEGRAYGSLGIAYHRLKKFQKAIEYYESHLKISKEAGDRAGEGRAYGRLGIAYDRLGDFKKAIECYERHLKISKEVGDRAGEGRAHGSLGIAYHRLGDFQKATKYHKRHLKIAKEVGDKAGEGRAYGRLGIAYDRLGDFQKAIECYERHLKISKEVGDRAGEGRAYGSLGIAYDSLGDFQKAIEYHEQHLKISKEVGDRAGEGRAHGRLGIAYDKLGDFQKAIEYHERHLKISKEVRDRAGEGIAYCNLGNAYDRLGDFQKAIEYHERHLKISKEVEDRAGEGRAYCNLGNVYHIYHSLGDFQLSIEYHERHLKISKEVEDRAGEGRAYCNLGNVYHSLEDFQKAIEYHERHLKISKEVGDRAGERRANGRLGNTYDRLGNFQKAIEYHIRNLKISKEAEDRAGE</sequence>
<dbReference type="SMART" id="SM00005">
    <property type="entry name" value="DEATH"/>
    <property type="match status" value="3"/>
</dbReference>
<feature type="repeat" description="TPR" evidence="4">
    <location>
        <begin position="1148"/>
        <end position="1181"/>
    </location>
</feature>
<dbReference type="InterPro" id="IPR011990">
    <property type="entry name" value="TPR-like_helical_dom_sf"/>
</dbReference>
<evidence type="ECO:0000313" key="7">
    <source>
        <dbReference type="Proteomes" id="UP001159427"/>
    </source>
</evidence>
<dbReference type="Pfam" id="PF20694">
    <property type="entry name" value="TRADD-like_N"/>
    <property type="match status" value="1"/>
</dbReference>
<dbReference type="Pfam" id="PF00531">
    <property type="entry name" value="Death"/>
    <property type="match status" value="3"/>
</dbReference>
<feature type="repeat" description="TPR" evidence="4">
    <location>
        <begin position="1025"/>
        <end position="1058"/>
    </location>
</feature>
<feature type="domain" description="Death" evidence="5">
    <location>
        <begin position="627"/>
        <end position="687"/>
    </location>
</feature>
<keyword evidence="3" id="KW-0677">Repeat</keyword>
<dbReference type="Gene3D" id="1.25.40.10">
    <property type="entry name" value="Tetratricopeptide repeat domain"/>
    <property type="match status" value="5"/>
</dbReference>
<evidence type="ECO:0000256" key="2">
    <source>
        <dbReference type="ARBA" id="ARBA00022490"/>
    </source>
</evidence>
<dbReference type="Pfam" id="PF18738">
    <property type="entry name" value="HEPN_DZIP3"/>
    <property type="match status" value="1"/>
</dbReference>
<name>A0ABN8S3V8_9CNID</name>
<feature type="repeat" description="TPR" evidence="4">
    <location>
        <begin position="865"/>
        <end position="898"/>
    </location>
</feature>
<dbReference type="Pfam" id="PF13424">
    <property type="entry name" value="TPR_12"/>
    <property type="match status" value="6"/>
</dbReference>
<keyword evidence="2" id="KW-0963">Cytoplasm</keyword>
<comment type="subcellular location">
    <subcellularLocation>
        <location evidence="1">Cytoplasm</location>
    </subcellularLocation>
</comment>
<feature type="domain" description="Death" evidence="5">
    <location>
        <begin position="445"/>
        <end position="528"/>
    </location>
</feature>
<accession>A0ABN8S3V8</accession>
<dbReference type="InterPro" id="IPR011029">
    <property type="entry name" value="DEATH-like_dom_sf"/>
</dbReference>
<dbReference type="InterPro" id="IPR019734">
    <property type="entry name" value="TPR_rpt"/>
</dbReference>
<dbReference type="PROSITE" id="PS50017">
    <property type="entry name" value="DEATH_DOMAIN"/>
    <property type="match status" value="3"/>
</dbReference>
<dbReference type="PROSITE" id="PS50293">
    <property type="entry name" value="TPR_REGION"/>
    <property type="match status" value="2"/>
</dbReference>